<reference evidence="2 3" key="2">
    <citation type="journal article" date="2011" name="J. Bacteriol.">
        <title>Complete Genome Sequence of the Haloalkaliphilic, Hydrogen Producing Halanaerobium hydrogenoformans.</title>
        <authorList>
            <person name="Brown S.D."/>
            <person name="Begemann M.B."/>
            <person name="Mormile M.R."/>
            <person name="Wall J.D."/>
            <person name="Han C.S."/>
            <person name="Goodwin L.A."/>
            <person name="Pitluck S."/>
            <person name="Land M.L."/>
            <person name="Hauser L.J."/>
            <person name="Elias D.A."/>
        </authorList>
    </citation>
    <scope>NUCLEOTIDE SEQUENCE [LARGE SCALE GENOMIC DNA]</scope>
    <source>
        <strain evidence="3">sapolanicus</strain>
    </source>
</reference>
<dbReference type="OrthoDB" id="3199595at2"/>
<proteinExistence type="predicted"/>
<name>E4RME3_HALHG</name>
<evidence type="ECO:0000313" key="2">
    <source>
        <dbReference type="EMBL" id="ADQ14474.1"/>
    </source>
</evidence>
<evidence type="ECO:0008006" key="4">
    <source>
        <dbReference type="Google" id="ProtNLM"/>
    </source>
</evidence>
<dbReference type="EMBL" id="CP002304">
    <property type="protein sequence ID" value="ADQ14474.1"/>
    <property type="molecule type" value="Genomic_DNA"/>
</dbReference>
<dbReference type="Proteomes" id="UP000007434">
    <property type="component" value="Chromosome"/>
</dbReference>
<protein>
    <recommendedName>
        <fullName evidence="4">Primosome, DnaD subunit</fullName>
    </recommendedName>
</protein>
<dbReference type="RefSeq" id="WP_013405562.1">
    <property type="nucleotide sequence ID" value="NC_014654.1"/>
</dbReference>
<evidence type="ECO:0000256" key="1">
    <source>
        <dbReference type="SAM" id="Coils"/>
    </source>
</evidence>
<dbReference type="KEGG" id="has:Halsa_1033"/>
<accession>E4RME3</accession>
<dbReference type="HOGENOM" id="CLU_747557_0_0_9"/>
<gene>
    <name evidence="2" type="ordered locus">Halsa_1033</name>
</gene>
<sequence length="370" mass="43310">MHYNKVQNNFWRDYPRKGWDNNTKLIAIYLLTNHHRNTEGLFVLAKGYIMADLGLSKEEIDKALKVLIKDDFICYDSNYSVFMITNALKYNTLKNPNHQKSALNKLENLPPTHLFFDFLEKTKEYCPSFTEMLLECLNNKYLEQIIAAKIKEEGCHSDVIIDRFNDTIGDPQALSLTLTQTQSLTQKKNNRSHAKNQNEIITKEVDDKLKLDKSTELVKTKQTSKRNNKTKAYELTNYLIAKIKQNNKRASVPDINYKSSLFKSWVKEIDRLHRLGPVGSKKLEKNGYSWNEIRQLIDFSQHDQFWRTNILSAKKLRKQVIKLENQMKSSSLSDSQKKMDMLQEIYIEASEEDNIDEQKRDCSTSKLHEL</sequence>
<dbReference type="AlphaFoldDB" id="E4RME3"/>
<keyword evidence="3" id="KW-1185">Reference proteome</keyword>
<evidence type="ECO:0000313" key="3">
    <source>
        <dbReference type="Proteomes" id="UP000007434"/>
    </source>
</evidence>
<dbReference type="STRING" id="656519.Halsa_1033"/>
<feature type="coiled-coil region" evidence="1">
    <location>
        <begin position="313"/>
        <end position="352"/>
    </location>
</feature>
<reference evidence="2 3" key="1">
    <citation type="submission" date="2010-11" db="EMBL/GenBank/DDBJ databases">
        <title>Complete sequence of Halanaerobium sp. sapolanicus.</title>
        <authorList>
            <consortium name="US DOE Joint Genome Institute"/>
            <person name="Lucas S."/>
            <person name="Copeland A."/>
            <person name="Lapidus A."/>
            <person name="Cheng J.-F."/>
            <person name="Bruce D."/>
            <person name="Goodwin L."/>
            <person name="Pitluck S."/>
            <person name="Davenport K."/>
            <person name="Detter J.C."/>
            <person name="Han C."/>
            <person name="Tapia R."/>
            <person name="Land M."/>
            <person name="Hauser L."/>
            <person name="Jeffries C."/>
            <person name="Kyrpides N."/>
            <person name="Ivanova N."/>
            <person name="Mikhailova N."/>
            <person name="Begemann M.B."/>
            <person name="Mormile M.R."/>
            <person name="Wall J.D."/>
            <person name="Elias D.A."/>
            <person name="Woyke T."/>
        </authorList>
    </citation>
    <scope>NUCLEOTIDE SEQUENCE [LARGE SCALE GENOMIC DNA]</scope>
    <source>
        <strain evidence="3">sapolanicus</strain>
    </source>
</reference>
<keyword evidence="1" id="KW-0175">Coiled coil</keyword>
<organism evidence="2 3">
    <name type="scientific">Halanaerobium hydrogeniformans</name>
    <name type="common">Halanaerobium sp. (strain sapolanicus)</name>
    <dbReference type="NCBI Taxonomy" id="656519"/>
    <lineage>
        <taxon>Bacteria</taxon>
        <taxon>Bacillati</taxon>
        <taxon>Bacillota</taxon>
        <taxon>Clostridia</taxon>
        <taxon>Halanaerobiales</taxon>
        <taxon>Halanaerobiaceae</taxon>
        <taxon>Halanaerobium</taxon>
    </lineage>
</organism>